<dbReference type="InterPro" id="IPR036638">
    <property type="entry name" value="HLH_DNA-bd_sf"/>
</dbReference>
<sequence>MKKTMEELREELQIMLDSNECSYEEILHMSQELDKLIIDYYSSKLSH</sequence>
<protein>
    <submittedName>
        <fullName evidence="1">Spo0E like sporulation regulatory protein</fullName>
    </submittedName>
</protein>
<dbReference type="RefSeq" id="WP_015615465.1">
    <property type="nucleotide sequence ID" value="NC_021182.1"/>
</dbReference>
<dbReference type="GO" id="GO:0046983">
    <property type="term" value="F:protein dimerization activity"/>
    <property type="evidence" value="ECO:0007669"/>
    <property type="project" value="InterPro"/>
</dbReference>
<dbReference type="HOGENOM" id="CLU_189149_7_1_9"/>
<dbReference type="PATRIC" id="fig|86416.3.peg.2274"/>
<dbReference type="SUPFAM" id="SSF140500">
    <property type="entry name" value="BAS1536-like"/>
    <property type="match status" value="1"/>
</dbReference>
<dbReference type="EMBL" id="CP003261">
    <property type="protein sequence ID" value="AGK97159.1"/>
    <property type="molecule type" value="Genomic_DNA"/>
</dbReference>
<evidence type="ECO:0000313" key="2">
    <source>
        <dbReference type="Proteomes" id="UP000013523"/>
    </source>
</evidence>
<evidence type="ECO:0000313" key="1">
    <source>
        <dbReference type="EMBL" id="AGK97159.1"/>
    </source>
</evidence>
<dbReference type="InterPro" id="IPR018540">
    <property type="entry name" value="Spo0E-like"/>
</dbReference>
<proteinExistence type="predicted"/>
<dbReference type="KEGG" id="cpas:Clopa_2292"/>
<organism evidence="1 2">
    <name type="scientific">Clostridium pasteurianum BC1</name>
    <dbReference type="NCBI Taxonomy" id="86416"/>
    <lineage>
        <taxon>Bacteria</taxon>
        <taxon>Bacillati</taxon>
        <taxon>Bacillota</taxon>
        <taxon>Clostridia</taxon>
        <taxon>Eubacteriales</taxon>
        <taxon>Clostridiaceae</taxon>
        <taxon>Clostridium</taxon>
    </lineage>
</organism>
<keyword evidence="2" id="KW-1185">Reference proteome</keyword>
<dbReference type="Gene3D" id="4.10.280.10">
    <property type="entry name" value="Helix-loop-helix DNA-binding domain"/>
    <property type="match status" value="1"/>
</dbReference>
<accession>R4K9F9</accession>
<dbReference type="Proteomes" id="UP000013523">
    <property type="component" value="Chromosome"/>
</dbReference>
<dbReference type="InterPro" id="IPR037208">
    <property type="entry name" value="Spo0E-like_sf"/>
</dbReference>
<reference evidence="1 2" key="1">
    <citation type="submission" date="2012-01" db="EMBL/GenBank/DDBJ databases">
        <title>Complete sequence of chromosome of Clostridium pasteurianum BC1.</title>
        <authorList>
            <consortium name="US DOE Joint Genome Institute"/>
            <person name="Lucas S."/>
            <person name="Han J."/>
            <person name="Lapidus A."/>
            <person name="Cheng J.-F."/>
            <person name="Goodwin L."/>
            <person name="Pitluck S."/>
            <person name="Peters L."/>
            <person name="Mikhailova N."/>
            <person name="Teshima H."/>
            <person name="Detter J.C."/>
            <person name="Han C."/>
            <person name="Tapia R."/>
            <person name="Land M."/>
            <person name="Hauser L."/>
            <person name="Kyrpides N."/>
            <person name="Ivanova N."/>
            <person name="Pagani I."/>
            <person name="Dunn J."/>
            <person name="Taghavi S."/>
            <person name="Francis A."/>
            <person name="van der Lelie D."/>
            <person name="Woyke T."/>
        </authorList>
    </citation>
    <scope>NUCLEOTIDE SEQUENCE [LARGE SCALE GENOMIC DNA]</scope>
    <source>
        <strain evidence="1 2">BC1</strain>
    </source>
</reference>
<dbReference type="Pfam" id="PF09388">
    <property type="entry name" value="SpoOE-like"/>
    <property type="match status" value="1"/>
</dbReference>
<dbReference type="AlphaFoldDB" id="R4K9F9"/>
<name>R4K9F9_CLOPA</name>
<gene>
    <name evidence="1" type="ORF">Clopa_2292</name>
</gene>
<dbReference type="GO" id="GO:0043937">
    <property type="term" value="P:regulation of sporulation"/>
    <property type="evidence" value="ECO:0007669"/>
    <property type="project" value="InterPro"/>
</dbReference>
<dbReference type="OrthoDB" id="1935784at2"/>